<dbReference type="InterPro" id="IPR000073">
    <property type="entry name" value="AB_hydrolase_1"/>
</dbReference>
<proteinExistence type="predicted"/>
<sequence length="323" mass="35860">MSEWETSPTKSGLVSIGTHRLYVSVSGPVRRHSPLDGRGGDDPLVIIFPGSGESSTSWPRVQEDVSKFARILLYDRTGLGQSDEAPHVPTNRAVTAAEELRMLLEVIQVPGPYILVAHSYGAIPSREFLHLKNDSVGGMVLVDSATERQPEYFSLPNPNFIAVLGDLNYSQVTGLKANSQLSREEWKTRAIAISQGAKAYAAEEAAFYEVCETLGKKNQISEKVLGSRPLSVINCQSVKDYEKVYEAGVKAGNGTPEQQQKVRQWLDRWDICAKELHRELLKLSSLTRWVEVDCGHNINILRPDAIVQETRWVIQNMATKSSL</sequence>
<dbReference type="RefSeq" id="XP_035343307.1">
    <property type="nucleotide sequence ID" value="XM_035487414.1"/>
</dbReference>
<protein>
    <recommendedName>
        <fullName evidence="1">AB hydrolase-1 domain-containing protein</fullName>
    </recommendedName>
</protein>
<dbReference type="AlphaFoldDB" id="A0A7H8QT75"/>
<reference evidence="3" key="1">
    <citation type="submission" date="2020-06" db="EMBL/GenBank/DDBJ databases">
        <title>A chromosome-scale genome assembly of Talaromyces rugulosus W13939.</title>
        <authorList>
            <person name="Wang B."/>
            <person name="Guo L."/>
            <person name="Ye K."/>
            <person name="Wang L."/>
        </authorList>
    </citation>
    <scope>NUCLEOTIDE SEQUENCE [LARGE SCALE GENOMIC DNA]</scope>
    <source>
        <strain evidence="3">W13939</strain>
    </source>
</reference>
<evidence type="ECO:0000313" key="3">
    <source>
        <dbReference type="Proteomes" id="UP000509510"/>
    </source>
</evidence>
<dbReference type="InterPro" id="IPR029058">
    <property type="entry name" value="AB_hydrolase_fold"/>
</dbReference>
<organism evidence="2 3">
    <name type="scientific">Talaromyces rugulosus</name>
    <name type="common">Penicillium rugulosum</name>
    <dbReference type="NCBI Taxonomy" id="121627"/>
    <lineage>
        <taxon>Eukaryota</taxon>
        <taxon>Fungi</taxon>
        <taxon>Dikarya</taxon>
        <taxon>Ascomycota</taxon>
        <taxon>Pezizomycotina</taxon>
        <taxon>Eurotiomycetes</taxon>
        <taxon>Eurotiomycetidae</taxon>
        <taxon>Eurotiales</taxon>
        <taxon>Trichocomaceae</taxon>
        <taxon>Talaromyces</taxon>
        <taxon>Talaromyces sect. Islandici</taxon>
    </lineage>
</organism>
<accession>A0A7H8QT75</accession>
<name>A0A7H8QT75_TALRU</name>
<dbReference type="Proteomes" id="UP000509510">
    <property type="component" value="Chromosome II"/>
</dbReference>
<evidence type="ECO:0000313" key="2">
    <source>
        <dbReference type="EMBL" id="QKX57129.1"/>
    </source>
</evidence>
<dbReference type="OrthoDB" id="294702at2759"/>
<dbReference type="Pfam" id="PF12697">
    <property type="entry name" value="Abhydrolase_6"/>
    <property type="match status" value="1"/>
</dbReference>
<evidence type="ECO:0000259" key="1">
    <source>
        <dbReference type="Pfam" id="PF12697"/>
    </source>
</evidence>
<gene>
    <name evidence="2" type="ORF">TRUGW13939_04237</name>
</gene>
<dbReference type="GeneID" id="55991739"/>
<keyword evidence="3" id="KW-1185">Reference proteome</keyword>
<dbReference type="Gene3D" id="3.40.50.1820">
    <property type="entry name" value="alpha/beta hydrolase"/>
    <property type="match status" value="1"/>
</dbReference>
<dbReference type="EMBL" id="CP055899">
    <property type="protein sequence ID" value="QKX57129.1"/>
    <property type="molecule type" value="Genomic_DNA"/>
</dbReference>
<feature type="domain" description="AB hydrolase-1" evidence="1">
    <location>
        <begin position="45"/>
        <end position="308"/>
    </location>
</feature>
<dbReference type="SUPFAM" id="SSF53474">
    <property type="entry name" value="alpha/beta-Hydrolases"/>
    <property type="match status" value="1"/>
</dbReference>
<dbReference type="KEGG" id="trg:TRUGW13939_04237"/>